<dbReference type="InterPro" id="IPR035892">
    <property type="entry name" value="C2_domain_sf"/>
</dbReference>
<evidence type="ECO:0000256" key="4">
    <source>
        <dbReference type="ARBA" id="ARBA00022692"/>
    </source>
</evidence>
<evidence type="ECO:0000256" key="6">
    <source>
        <dbReference type="ARBA" id="ARBA00022824"/>
    </source>
</evidence>
<feature type="domain" description="C2" evidence="13">
    <location>
        <begin position="463"/>
        <end position="592"/>
    </location>
</feature>
<keyword evidence="2" id="KW-0813">Transport</keyword>
<evidence type="ECO:0000256" key="11">
    <source>
        <dbReference type="SAM" id="MobiDB-lite"/>
    </source>
</evidence>
<name>A0A086TG38_HAPC1</name>
<proteinExistence type="predicted"/>
<feature type="domain" description="SMP-LTD" evidence="14">
    <location>
        <begin position="238"/>
        <end position="465"/>
    </location>
</feature>
<keyword evidence="16" id="KW-1185">Reference proteome</keyword>
<dbReference type="PROSITE" id="PS51847">
    <property type="entry name" value="SMP"/>
    <property type="match status" value="1"/>
</dbReference>
<feature type="region of interest" description="Disordered" evidence="11">
    <location>
        <begin position="630"/>
        <end position="659"/>
    </location>
</feature>
<sequence>MEAQEHKVGEPYSGRNKVPNIQEFMARLDSEKKERDAAIDQDLKRNKKAGEARDHANESRPSKRDTRTVRDPVTGKDVDIRDVKLDYKEAVENPQLSIPNENLGKKATIATSSKQSGEEYRYAQDVTAPPDPVQEGSTSDVPIRSEKTSVLFYKTPSVSYEPMFEYLEVRGNILCAAIFFAIIFIGRFFGGRLLGLIALSTCISSGVYLWVKELIRQGRDHEWLSEQERGETATTNLIPESVEWMNTMIGIVWGLINPEMFAGVADTLEDVMAASVPGIIEAVRVADINQGNNPIRILNMRALPDSHVQDIKDENRKKQEQEMDPEELAANEQAGDFYNMEVSVAYHAKPSGQDVASKARNMGMQLVFYLGVKGLFGVPLPIWVELIGLVATARVRVQLTPDPPFIKTVTFTLMGIPKVQAGCTPMIERGVNILNLPLISNFVNWAISTTASMYVAPKSMTLDMSKMLQGDDIKKETDALGVIFIRIHKAVGLSKQDQRGSKGGGSDPYITVSWSKFGKPQFCTRVIQDNLNPVFEETCGLLVTSDLIKADEQLSMELWDSDRSSADDVVGKVELSIQKLIQHPGKMFPQVSHLRGVGAESTMPGELHWEVGFFGKTQFRKALRTSGRDLNLPNELKDKPELQENKGAVESQEEDAVVHTPPDPLWPSGILSIVVHQIVGLELANIKGTSGKRQGKEYEPARPEAGPVKEEQAKSLPSSYCTILLNDDLIYKTRVKTVSSQPIFNAGTERFIRDWRSAIVTVAVRDSRNRQHDPIIGVVPLKLSDILQTASESTRWYPLDGGIGFGRIRISLLFRSCELRLPPPQLGWDIGTFEFLSDEITVSNYQPSQKAKLRLRTGGSSATVKRHYMTKTDEGAKFDIASSGEDGKRIRLPVRHRYRSPIFMEFQPSGRRSPDAFAALWLLELVDREEKEFDLPLFRVDNSVRLSQSYITQENYKEIPDLDIEEIGRVRFRGRFSPGTDSDHIRFVSDNDSRETIEAWEACYAEGVRKEEVQTEVPPIIQKLHDESLTQGRDVLAQADEKQKQKWLAKDGTDWTGAFGTNPSALMAKEGGPGQDSEEYDNFEEEDYENSDDDDDDDDNPDLGLQDADHDGDSRRSEATSGDQQSTASQRTDGTDVSKKSHGPISAYRDYRGRSRDLHRKHRGLMQWRPMRNAQFAKDEAKYALRKIKTLGALDGRQPDVETEV</sequence>
<dbReference type="OrthoDB" id="419768at2759"/>
<dbReference type="AlphaFoldDB" id="A0A086TG38"/>
<keyword evidence="10 12" id="KW-0472">Membrane</keyword>
<dbReference type="HOGENOM" id="CLU_002125_2_0_1"/>
<dbReference type="GO" id="GO:0061817">
    <property type="term" value="P:endoplasmic reticulum-plasma membrane tethering"/>
    <property type="evidence" value="ECO:0007669"/>
    <property type="project" value="InterPro"/>
</dbReference>
<dbReference type="Pfam" id="PF00168">
    <property type="entry name" value="C2"/>
    <property type="match status" value="2"/>
</dbReference>
<comment type="subcellular location">
    <subcellularLocation>
        <location evidence="1">Endoplasmic reticulum membrane</location>
    </subcellularLocation>
</comment>
<keyword evidence="9" id="KW-0446">Lipid-binding</keyword>
<evidence type="ECO:0000256" key="12">
    <source>
        <dbReference type="SAM" id="Phobius"/>
    </source>
</evidence>
<feature type="compositionally biased region" description="Basic and acidic residues" evidence="11">
    <location>
        <begin position="1107"/>
        <end position="1118"/>
    </location>
</feature>
<comment type="caution">
    <text evidence="15">The sequence shown here is derived from an EMBL/GenBank/DDBJ whole genome shotgun (WGS) entry which is preliminary data.</text>
</comment>
<dbReference type="InterPro" id="IPR037767">
    <property type="entry name" value="C2A_Mug190-like"/>
</dbReference>
<keyword evidence="4 12" id="KW-0812">Transmembrane</keyword>
<dbReference type="InterPro" id="IPR000008">
    <property type="entry name" value="C2_dom"/>
</dbReference>
<dbReference type="Proteomes" id="UP000029964">
    <property type="component" value="Unassembled WGS sequence"/>
</dbReference>
<dbReference type="CDD" id="cd04052">
    <property type="entry name" value="C2B_Tricalbin-like"/>
    <property type="match status" value="1"/>
</dbReference>
<dbReference type="InterPro" id="IPR031468">
    <property type="entry name" value="SMP_LBD"/>
</dbReference>
<feature type="region of interest" description="Disordered" evidence="11">
    <location>
        <begin position="1047"/>
        <end position="1165"/>
    </location>
</feature>
<feature type="transmembrane region" description="Helical" evidence="12">
    <location>
        <begin position="193"/>
        <end position="211"/>
    </location>
</feature>
<dbReference type="PANTHER" id="PTHR47348:SF3">
    <property type="entry name" value="MEIOTICALLY UP-REGULATED GENE 190 PROTEIN"/>
    <property type="match status" value="1"/>
</dbReference>
<evidence type="ECO:0000256" key="5">
    <source>
        <dbReference type="ARBA" id="ARBA00022737"/>
    </source>
</evidence>
<evidence type="ECO:0000256" key="9">
    <source>
        <dbReference type="ARBA" id="ARBA00023121"/>
    </source>
</evidence>
<evidence type="ECO:0000259" key="13">
    <source>
        <dbReference type="PROSITE" id="PS50004"/>
    </source>
</evidence>
<feature type="compositionally biased region" description="Basic and acidic residues" evidence="11">
    <location>
        <begin position="26"/>
        <end position="74"/>
    </location>
</feature>
<evidence type="ECO:0000313" key="15">
    <source>
        <dbReference type="EMBL" id="KFH48320.1"/>
    </source>
</evidence>
<keyword evidence="5" id="KW-0677">Repeat</keyword>
<gene>
    <name evidence="15" type="ORF">ACRE_007700</name>
</gene>
<evidence type="ECO:0008006" key="17">
    <source>
        <dbReference type="Google" id="ProtNLM"/>
    </source>
</evidence>
<dbReference type="Gene3D" id="2.60.40.150">
    <property type="entry name" value="C2 domain"/>
    <property type="match status" value="2"/>
</dbReference>
<dbReference type="STRING" id="857340.A0A086TG38"/>
<dbReference type="PROSITE" id="PS50004">
    <property type="entry name" value="C2"/>
    <property type="match status" value="2"/>
</dbReference>
<dbReference type="InterPro" id="IPR057349">
    <property type="entry name" value="C2_Mug190_3rd"/>
</dbReference>
<feature type="compositionally biased region" description="Acidic residues" evidence="11">
    <location>
        <begin position="1076"/>
        <end position="1101"/>
    </location>
</feature>
<feature type="region of interest" description="Disordered" evidence="11">
    <location>
        <begin position="689"/>
        <end position="712"/>
    </location>
</feature>
<dbReference type="Pfam" id="PF25669">
    <property type="entry name" value="SMP_MUG190-like"/>
    <property type="match status" value="1"/>
</dbReference>
<feature type="region of interest" description="Disordered" evidence="11">
    <location>
        <begin position="1"/>
        <end position="74"/>
    </location>
</feature>
<organism evidence="15 16">
    <name type="scientific">Hapsidospora chrysogenum (strain ATCC 11550 / CBS 779.69 / DSM 880 / IAM 14645 / JCM 23072 / IMI 49137)</name>
    <name type="common">Acremonium chrysogenum</name>
    <dbReference type="NCBI Taxonomy" id="857340"/>
    <lineage>
        <taxon>Eukaryota</taxon>
        <taxon>Fungi</taxon>
        <taxon>Dikarya</taxon>
        <taxon>Ascomycota</taxon>
        <taxon>Pezizomycotina</taxon>
        <taxon>Sordariomycetes</taxon>
        <taxon>Hypocreomycetidae</taxon>
        <taxon>Hypocreales</taxon>
        <taxon>Bionectriaceae</taxon>
        <taxon>Hapsidospora</taxon>
    </lineage>
</organism>
<feature type="compositionally biased region" description="Basic and acidic residues" evidence="11">
    <location>
        <begin position="694"/>
        <end position="712"/>
    </location>
</feature>
<dbReference type="PANTHER" id="PTHR47348">
    <property type="entry name" value="MEIOTICALLY UP-REGULATED GENE 190 PROTEIN"/>
    <property type="match status" value="1"/>
</dbReference>
<dbReference type="SMART" id="SM00239">
    <property type="entry name" value="C2"/>
    <property type="match status" value="2"/>
</dbReference>
<reference evidence="16" key="1">
    <citation type="journal article" date="2014" name="Genome Announc.">
        <title>Genome sequence and annotation of Acremonium chrysogenum, producer of the beta-lactam antibiotic cephalosporin C.</title>
        <authorList>
            <person name="Terfehr D."/>
            <person name="Dahlmann T.A."/>
            <person name="Specht T."/>
            <person name="Zadra I."/>
            <person name="Kuernsteiner H."/>
            <person name="Kueck U."/>
        </authorList>
    </citation>
    <scope>NUCLEOTIDE SEQUENCE [LARGE SCALE GENOMIC DNA]</scope>
    <source>
        <strain evidence="16">ATCC 11550 / CBS 779.69 / DSM 880 / IAM 14645 / JCM 23072 / IMI 49137</strain>
    </source>
</reference>
<dbReference type="GO" id="GO:0008289">
    <property type="term" value="F:lipid binding"/>
    <property type="evidence" value="ECO:0007669"/>
    <property type="project" value="UniProtKB-KW"/>
</dbReference>
<dbReference type="CDD" id="cd04041">
    <property type="entry name" value="C2A_fungal"/>
    <property type="match status" value="1"/>
</dbReference>
<evidence type="ECO:0000256" key="7">
    <source>
        <dbReference type="ARBA" id="ARBA00022989"/>
    </source>
</evidence>
<evidence type="ECO:0000256" key="2">
    <source>
        <dbReference type="ARBA" id="ARBA00022448"/>
    </source>
</evidence>
<dbReference type="Pfam" id="PF25331">
    <property type="entry name" value="C2_Mug190_3rd"/>
    <property type="match status" value="1"/>
</dbReference>
<evidence type="ECO:0000256" key="8">
    <source>
        <dbReference type="ARBA" id="ARBA00023055"/>
    </source>
</evidence>
<keyword evidence="7 12" id="KW-1133">Transmembrane helix</keyword>
<feature type="transmembrane region" description="Helical" evidence="12">
    <location>
        <begin position="366"/>
        <end position="384"/>
    </location>
</feature>
<dbReference type="InterPro" id="IPR037765">
    <property type="entry name" value="C2B_Tricalbin"/>
</dbReference>
<accession>A0A086TG38</accession>
<feature type="domain" description="C2" evidence="13">
    <location>
        <begin position="652"/>
        <end position="797"/>
    </location>
</feature>
<feature type="transmembrane region" description="Helical" evidence="12">
    <location>
        <begin position="169"/>
        <end position="187"/>
    </location>
</feature>
<evidence type="ECO:0000313" key="16">
    <source>
        <dbReference type="Proteomes" id="UP000029964"/>
    </source>
</evidence>
<dbReference type="CDD" id="cd21676">
    <property type="entry name" value="SMP_Mug190"/>
    <property type="match status" value="1"/>
</dbReference>
<evidence type="ECO:0000256" key="3">
    <source>
        <dbReference type="ARBA" id="ARBA00022553"/>
    </source>
</evidence>
<evidence type="ECO:0000259" key="14">
    <source>
        <dbReference type="PROSITE" id="PS51847"/>
    </source>
</evidence>
<evidence type="ECO:0000256" key="1">
    <source>
        <dbReference type="ARBA" id="ARBA00004586"/>
    </source>
</evidence>
<keyword evidence="6" id="KW-0256">Endoplasmic reticulum</keyword>
<dbReference type="GO" id="GO:0005789">
    <property type="term" value="C:endoplasmic reticulum membrane"/>
    <property type="evidence" value="ECO:0007669"/>
    <property type="project" value="UniProtKB-SubCell"/>
</dbReference>
<keyword evidence="3" id="KW-0597">Phosphoprotein</keyword>
<dbReference type="SUPFAM" id="SSF49562">
    <property type="entry name" value="C2 domain (Calcium/lipid-binding domain, CaLB)"/>
    <property type="match status" value="2"/>
</dbReference>
<evidence type="ECO:0000256" key="10">
    <source>
        <dbReference type="ARBA" id="ARBA00023136"/>
    </source>
</evidence>
<dbReference type="EMBL" id="JPKY01000004">
    <property type="protein sequence ID" value="KFH48320.1"/>
    <property type="molecule type" value="Genomic_DNA"/>
</dbReference>
<feature type="compositionally biased region" description="Polar residues" evidence="11">
    <location>
        <begin position="1119"/>
        <end position="1132"/>
    </location>
</feature>
<protein>
    <recommendedName>
        <fullName evidence="17">Meiotically up-regulated gene 190 protein-like protein</fullName>
    </recommendedName>
</protein>
<dbReference type="GO" id="GO:0006869">
    <property type="term" value="P:lipid transport"/>
    <property type="evidence" value="ECO:0007669"/>
    <property type="project" value="UniProtKB-KW"/>
</dbReference>
<feature type="compositionally biased region" description="Basic and acidic residues" evidence="11">
    <location>
        <begin position="635"/>
        <end position="644"/>
    </location>
</feature>
<keyword evidence="8" id="KW-0445">Lipid transport</keyword>